<gene>
    <name evidence="1" type="ORF">SDC9_112356</name>
</gene>
<evidence type="ECO:0000313" key="1">
    <source>
        <dbReference type="EMBL" id="MPM65460.1"/>
    </source>
</evidence>
<sequence length="74" mass="8807">MKNKFRTLTVNFDLTELAQRESKLVEAVIVVGYFMIKTDCLIRIKMINTFFENYFSRPITIYSAQKRSYKWSAV</sequence>
<reference evidence="1" key="1">
    <citation type="submission" date="2019-08" db="EMBL/GenBank/DDBJ databases">
        <authorList>
            <person name="Kucharzyk K."/>
            <person name="Murdoch R.W."/>
            <person name="Higgins S."/>
            <person name="Loffler F."/>
        </authorList>
    </citation>
    <scope>NUCLEOTIDE SEQUENCE</scope>
</reference>
<accession>A0A645BJ16</accession>
<protein>
    <submittedName>
        <fullName evidence="1">Uncharacterized protein</fullName>
    </submittedName>
</protein>
<dbReference type="AlphaFoldDB" id="A0A645BJ16"/>
<proteinExistence type="predicted"/>
<organism evidence="1">
    <name type="scientific">bioreactor metagenome</name>
    <dbReference type="NCBI Taxonomy" id="1076179"/>
    <lineage>
        <taxon>unclassified sequences</taxon>
        <taxon>metagenomes</taxon>
        <taxon>ecological metagenomes</taxon>
    </lineage>
</organism>
<name>A0A645BJ16_9ZZZZ</name>
<comment type="caution">
    <text evidence="1">The sequence shown here is derived from an EMBL/GenBank/DDBJ whole genome shotgun (WGS) entry which is preliminary data.</text>
</comment>
<dbReference type="EMBL" id="VSSQ01020528">
    <property type="protein sequence ID" value="MPM65460.1"/>
    <property type="molecule type" value="Genomic_DNA"/>
</dbReference>